<dbReference type="InterPro" id="IPR011712">
    <property type="entry name" value="Sig_transdc_His_kin_sub3_dim/P"/>
</dbReference>
<dbReference type="InterPro" id="IPR036890">
    <property type="entry name" value="HATPase_C_sf"/>
</dbReference>
<evidence type="ECO:0000256" key="9">
    <source>
        <dbReference type="SAM" id="Phobius"/>
    </source>
</evidence>
<dbReference type="Gene3D" id="1.20.5.1930">
    <property type="match status" value="1"/>
</dbReference>
<keyword evidence="6 11" id="KW-0418">Kinase</keyword>
<keyword evidence="9" id="KW-1133">Transmembrane helix</keyword>
<feature type="transmembrane region" description="Helical" evidence="9">
    <location>
        <begin position="135"/>
        <end position="156"/>
    </location>
</feature>
<keyword evidence="7" id="KW-0067">ATP-binding</keyword>
<reference evidence="12" key="1">
    <citation type="journal article" date="2019" name="Int. J. Syst. Evol. Microbiol.">
        <title>The Global Catalogue of Microorganisms (GCM) 10K type strain sequencing project: providing services to taxonomists for standard genome sequencing and annotation.</title>
        <authorList>
            <consortium name="The Broad Institute Genomics Platform"/>
            <consortium name="The Broad Institute Genome Sequencing Center for Infectious Disease"/>
            <person name="Wu L."/>
            <person name="Ma J."/>
        </authorList>
    </citation>
    <scope>NUCLEOTIDE SEQUENCE [LARGE SCALE GENOMIC DNA]</scope>
    <source>
        <strain evidence="12">JCM 17130</strain>
    </source>
</reference>
<dbReference type="Pfam" id="PF23539">
    <property type="entry name" value="DUF7134"/>
    <property type="match status" value="1"/>
</dbReference>
<dbReference type="SMART" id="SM00387">
    <property type="entry name" value="HATPase_c"/>
    <property type="match status" value="1"/>
</dbReference>
<evidence type="ECO:0000256" key="6">
    <source>
        <dbReference type="ARBA" id="ARBA00022777"/>
    </source>
</evidence>
<evidence type="ECO:0000259" key="10">
    <source>
        <dbReference type="SMART" id="SM00387"/>
    </source>
</evidence>
<dbReference type="SUPFAM" id="SSF55874">
    <property type="entry name" value="ATPase domain of HSP90 chaperone/DNA topoisomerase II/histidine kinase"/>
    <property type="match status" value="1"/>
</dbReference>
<dbReference type="EC" id="2.7.13.3" evidence="2"/>
<comment type="caution">
    <text evidence="11">The sequence shown here is derived from an EMBL/GenBank/DDBJ whole genome shotgun (WGS) entry which is preliminary data.</text>
</comment>
<feature type="transmembrane region" description="Helical" evidence="9">
    <location>
        <begin position="176"/>
        <end position="198"/>
    </location>
</feature>
<dbReference type="Proteomes" id="UP001597277">
    <property type="component" value="Unassembled WGS sequence"/>
</dbReference>
<dbReference type="Gene3D" id="3.30.565.10">
    <property type="entry name" value="Histidine kinase-like ATPase, C-terminal domain"/>
    <property type="match status" value="1"/>
</dbReference>
<accession>A0ABW4L4S5</accession>
<evidence type="ECO:0000256" key="3">
    <source>
        <dbReference type="ARBA" id="ARBA00022553"/>
    </source>
</evidence>
<dbReference type="InterPro" id="IPR055558">
    <property type="entry name" value="DUF7134"/>
</dbReference>
<keyword evidence="4" id="KW-0808">Transferase</keyword>
<dbReference type="CDD" id="cd16917">
    <property type="entry name" value="HATPase_UhpB-NarQ-NarX-like"/>
    <property type="match status" value="1"/>
</dbReference>
<keyword evidence="9" id="KW-0472">Membrane</keyword>
<keyword evidence="3" id="KW-0597">Phosphoprotein</keyword>
<feature type="transmembrane region" description="Helical" evidence="9">
    <location>
        <begin position="36"/>
        <end position="53"/>
    </location>
</feature>
<gene>
    <name evidence="11" type="ORF">ACFSE6_04010</name>
</gene>
<dbReference type="Pfam" id="PF07730">
    <property type="entry name" value="HisKA_3"/>
    <property type="match status" value="1"/>
</dbReference>
<keyword evidence="5" id="KW-0547">Nucleotide-binding</keyword>
<organism evidence="11 12">
    <name type="scientific">Georgenia deserti</name>
    <dbReference type="NCBI Taxonomy" id="2093781"/>
    <lineage>
        <taxon>Bacteria</taxon>
        <taxon>Bacillati</taxon>
        <taxon>Actinomycetota</taxon>
        <taxon>Actinomycetes</taxon>
        <taxon>Micrococcales</taxon>
        <taxon>Bogoriellaceae</taxon>
        <taxon>Georgenia</taxon>
    </lineage>
</organism>
<dbReference type="GO" id="GO:0016301">
    <property type="term" value="F:kinase activity"/>
    <property type="evidence" value="ECO:0007669"/>
    <property type="project" value="UniProtKB-KW"/>
</dbReference>
<comment type="catalytic activity">
    <reaction evidence="1">
        <text>ATP + protein L-histidine = ADP + protein N-phospho-L-histidine.</text>
        <dbReference type="EC" id="2.7.13.3"/>
    </reaction>
</comment>
<dbReference type="PANTHER" id="PTHR24421:SF10">
    <property type="entry name" value="NITRATE_NITRITE SENSOR PROTEIN NARQ"/>
    <property type="match status" value="1"/>
</dbReference>
<keyword evidence="12" id="KW-1185">Reference proteome</keyword>
<evidence type="ECO:0000256" key="5">
    <source>
        <dbReference type="ARBA" id="ARBA00022741"/>
    </source>
</evidence>
<evidence type="ECO:0000313" key="11">
    <source>
        <dbReference type="EMBL" id="MFD1716984.1"/>
    </source>
</evidence>
<evidence type="ECO:0000313" key="12">
    <source>
        <dbReference type="Proteomes" id="UP001597277"/>
    </source>
</evidence>
<dbReference type="InterPro" id="IPR003594">
    <property type="entry name" value="HATPase_dom"/>
</dbReference>
<name>A0ABW4L4S5_9MICO</name>
<feature type="domain" description="Histidine kinase/HSP90-like ATPase" evidence="10">
    <location>
        <begin position="346"/>
        <end position="448"/>
    </location>
</feature>
<protein>
    <recommendedName>
        <fullName evidence="2">histidine kinase</fullName>
        <ecNumber evidence="2">2.7.13.3</ecNumber>
    </recommendedName>
</protein>
<dbReference type="PANTHER" id="PTHR24421">
    <property type="entry name" value="NITRATE/NITRITE SENSOR PROTEIN NARX-RELATED"/>
    <property type="match status" value="1"/>
</dbReference>
<dbReference type="InterPro" id="IPR050482">
    <property type="entry name" value="Sensor_HK_TwoCompSys"/>
</dbReference>
<evidence type="ECO:0000256" key="1">
    <source>
        <dbReference type="ARBA" id="ARBA00000085"/>
    </source>
</evidence>
<evidence type="ECO:0000256" key="8">
    <source>
        <dbReference type="ARBA" id="ARBA00023012"/>
    </source>
</evidence>
<dbReference type="Pfam" id="PF02518">
    <property type="entry name" value="HATPase_c"/>
    <property type="match status" value="1"/>
</dbReference>
<evidence type="ECO:0000256" key="2">
    <source>
        <dbReference type="ARBA" id="ARBA00012438"/>
    </source>
</evidence>
<feature type="transmembrane region" description="Helical" evidence="9">
    <location>
        <begin position="85"/>
        <end position="105"/>
    </location>
</feature>
<keyword evidence="8" id="KW-0902">Two-component regulatory system</keyword>
<dbReference type="EMBL" id="JBHUEE010000002">
    <property type="protein sequence ID" value="MFD1716984.1"/>
    <property type="molecule type" value="Genomic_DNA"/>
</dbReference>
<sequence>MSSDALTGRLTAWLNDPDDPLWERPGPTATQVRRDIAGAAILVLLGVGMTALTKSVGMVVEDEETWRAYVAVPAMALPLATRRRFPVTTLLVASAMFVVLSLFSLEGSVQFLFQVTYFATLYSAVAWAPDRRLLWLALGLVLLAMGLWVVISYTGAASVSYYTDGSGQPNGPIDELTANVLYGTAMNVAFFGGAIVIGRNSWRAALQRSRLVDQTERVREQAGELARRAVVDERLRIARELHDVVAHHISVIGVQAGAARRVLGKDVDAATQALRTVETSSRDAVGEMRSLLGVLRSETEVERDRSPEPDLAGLEALAEEYRDSGLDVQLHRAEETRGDLDLVPAPLALSIYRTVQESLTNVVRHSTATQALVTLRTWSDGEADGAWVEAEIVDDGRPRTGTAGSGFGLRGIRERIALHGGEVEIGPRRTGDGWRVRARFRVRILQTAPTA</sequence>
<dbReference type="RefSeq" id="WP_388002428.1">
    <property type="nucleotide sequence ID" value="NZ_JBHUEE010000002.1"/>
</dbReference>
<evidence type="ECO:0000256" key="4">
    <source>
        <dbReference type="ARBA" id="ARBA00022679"/>
    </source>
</evidence>
<keyword evidence="9" id="KW-0812">Transmembrane</keyword>
<evidence type="ECO:0000256" key="7">
    <source>
        <dbReference type="ARBA" id="ARBA00022840"/>
    </source>
</evidence>
<proteinExistence type="predicted"/>